<evidence type="ECO:0000313" key="1">
    <source>
        <dbReference type="EMBL" id="MFG6488273.1"/>
    </source>
</evidence>
<accession>A0ABW7HED4</accession>
<dbReference type="EMBL" id="JBIGIC010000008">
    <property type="protein sequence ID" value="MFG6488273.1"/>
    <property type="molecule type" value="Genomic_DNA"/>
</dbReference>
<comment type="caution">
    <text evidence="1">The sequence shown here is derived from an EMBL/GenBank/DDBJ whole genome shotgun (WGS) entry which is preliminary data.</text>
</comment>
<dbReference type="RefSeq" id="WP_394412840.1">
    <property type="nucleotide sequence ID" value="NZ_JBIGIC010000008.1"/>
</dbReference>
<proteinExistence type="predicted"/>
<gene>
    <name evidence="1" type="ORF">ACG04R_16420</name>
</gene>
<dbReference type="Proteomes" id="UP001606134">
    <property type="component" value="Unassembled WGS sequence"/>
</dbReference>
<organism evidence="1 2">
    <name type="scientific">Pelomonas candidula</name>
    <dbReference type="NCBI Taxonomy" id="3299025"/>
    <lineage>
        <taxon>Bacteria</taxon>
        <taxon>Pseudomonadati</taxon>
        <taxon>Pseudomonadota</taxon>
        <taxon>Betaproteobacteria</taxon>
        <taxon>Burkholderiales</taxon>
        <taxon>Sphaerotilaceae</taxon>
        <taxon>Roseateles</taxon>
    </lineage>
</organism>
<sequence>MKENVIDPVDKLIAIRKATGASVEQFAHLVGFSGPNAADNYRQLERGKRPLVGPLVPLLDCLEPGVDIDTLRASVAHQMPAFVDLAPLGAEVDYEGVLHTRYPRFIGAFTGLMPDALRARVERAGYASVPAPADTELGQMVAIPLDPYDGDLTPLLREAARLKFGA</sequence>
<evidence type="ECO:0008006" key="3">
    <source>
        <dbReference type="Google" id="ProtNLM"/>
    </source>
</evidence>
<evidence type="ECO:0000313" key="2">
    <source>
        <dbReference type="Proteomes" id="UP001606134"/>
    </source>
</evidence>
<reference evidence="1 2" key="1">
    <citation type="submission" date="2024-08" db="EMBL/GenBank/DDBJ databases">
        <authorList>
            <person name="Lu H."/>
        </authorList>
    </citation>
    <scope>NUCLEOTIDE SEQUENCE [LARGE SCALE GENOMIC DNA]</scope>
    <source>
        <strain evidence="1 2">BYS78W</strain>
    </source>
</reference>
<dbReference type="InterPro" id="IPR001387">
    <property type="entry name" value="Cro/C1-type_HTH"/>
</dbReference>
<name>A0ABW7HED4_9BURK</name>
<protein>
    <recommendedName>
        <fullName evidence="3">HTH cro/C1-type domain-containing protein</fullName>
    </recommendedName>
</protein>
<dbReference type="CDD" id="cd00093">
    <property type="entry name" value="HTH_XRE"/>
    <property type="match status" value="1"/>
</dbReference>
<keyword evidence="2" id="KW-1185">Reference proteome</keyword>